<dbReference type="Pfam" id="PF01526">
    <property type="entry name" value="DDE_Tnp_Tn3"/>
    <property type="match status" value="1"/>
</dbReference>
<comment type="caution">
    <text evidence="2">The sequence shown here is derived from an EMBL/GenBank/DDBJ whole genome shotgun (WGS) entry which is preliminary data.</text>
</comment>
<organism evidence="2 3">
    <name type="scientific">Colwellia maritima</name>
    <dbReference type="NCBI Taxonomy" id="2912588"/>
    <lineage>
        <taxon>Bacteria</taxon>
        <taxon>Pseudomonadati</taxon>
        <taxon>Pseudomonadota</taxon>
        <taxon>Gammaproteobacteria</taxon>
        <taxon>Alteromonadales</taxon>
        <taxon>Colwelliaceae</taxon>
        <taxon>Colwellia</taxon>
    </lineage>
</organism>
<dbReference type="Proteomes" id="UP001139646">
    <property type="component" value="Unassembled WGS sequence"/>
</dbReference>
<evidence type="ECO:0000313" key="2">
    <source>
        <dbReference type="EMBL" id="MCI2285859.1"/>
    </source>
</evidence>
<evidence type="ECO:0000313" key="3">
    <source>
        <dbReference type="Proteomes" id="UP001139646"/>
    </source>
</evidence>
<dbReference type="InterPro" id="IPR002513">
    <property type="entry name" value="Tn3_Tnp_DDE_dom"/>
</dbReference>
<name>A0ABS9X6J7_9GAMM</name>
<gene>
    <name evidence="2" type="ORF">L3081_23825</name>
</gene>
<reference evidence="2" key="1">
    <citation type="submission" date="2022-01" db="EMBL/GenBank/DDBJ databases">
        <title>Colwellia maritima, isolated from seawater.</title>
        <authorList>
            <person name="Kristyanto S."/>
            <person name="Jung J."/>
            <person name="Jeon C.O."/>
        </authorList>
    </citation>
    <scope>NUCLEOTIDE SEQUENCE</scope>
    <source>
        <strain evidence="2">MSW7</strain>
    </source>
</reference>
<dbReference type="EMBL" id="JAKKSL010000006">
    <property type="protein sequence ID" value="MCI2285859.1"/>
    <property type="molecule type" value="Genomic_DNA"/>
</dbReference>
<protein>
    <submittedName>
        <fullName evidence="2">Tn3 family transposase</fullName>
    </submittedName>
</protein>
<keyword evidence="3" id="KW-1185">Reference proteome</keyword>
<accession>A0ABS9X6J7</accession>
<feature type="domain" description="Tn3 transposase DDE" evidence="1">
    <location>
        <begin position="330"/>
        <end position="584"/>
    </location>
</feature>
<evidence type="ECO:0000259" key="1">
    <source>
        <dbReference type="Pfam" id="PF01526"/>
    </source>
</evidence>
<proteinExistence type="predicted"/>
<dbReference type="RefSeq" id="WP_242288817.1">
    <property type="nucleotide sequence ID" value="NZ_JAKKSL010000006.1"/>
</dbReference>
<sequence>MKFRLCMMCFVWQRFIKLNDHLTTYLVHKIQGYEKHAEVDAGEKILEAKLGVGEDRKLASQMLKVVNNQNIHQDQIRPKCYAIIKKDNFDEFTNKLAEPEVNNKKYEWEYYSKEHNAIKTNLRSTFMAIDFSCGNNHHLNNAINFIKKLMLSKDKMDDRLASEVPTDFISTAQLKYITYKGSVKFTQGSKDDDHDVKFVNIKRYEVMLYRSLAQTIKSGSTFISDSVNYRHLEDDLISLERWNKDKAKILNELSDCLNLKSIVELLQEKEIELESLYKMVNARIKSKENKEIKINENNLSWTLPYKRAEDKANNPFYQDIETKSISKVIDYTAKHTGFFDSFTHILNKGSKSKAQPDYLKAYFVAQGTSIGNKRIAESSDVSLENLKNIAGKFIRIDSMIDASDQIINKTAQLPIFNNYNLSDYGIHASLDGQKLETRYQTVQSRYSTKYFGYGKGVVSYSLIANHLPVNTKIIGANEHESHYVLDIVYNNTSDLNITSVSGDMHSINRVNFALMNLFGYDFMPRFTQLNMKAEKNLVAFNKPSEYSELLIKPSSQVNKQLIIDEWDNILRILASLALKETKPKYHHQKIIIIFKEKPYVKGTYRV</sequence>